<dbReference type="PANTHER" id="PTHR41521:SF4">
    <property type="entry name" value="BLR0684 PROTEIN"/>
    <property type="match status" value="1"/>
</dbReference>
<dbReference type="Proteomes" id="UP001165395">
    <property type="component" value="Unassembled WGS sequence"/>
</dbReference>
<evidence type="ECO:0000313" key="2">
    <source>
        <dbReference type="EMBL" id="MCB6183048.1"/>
    </source>
</evidence>
<feature type="domain" description="DUF1330" evidence="1">
    <location>
        <begin position="5"/>
        <end position="99"/>
    </location>
</feature>
<evidence type="ECO:0000259" key="1">
    <source>
        <dbReference type="Pfam" id="PF07045"/>
    </source>
</evidence>
<dbReference type="RefSeq" id="WP_227179412.1">
    <property type="nucleotide sequence ID" value="NZ_JAJBZT010000002.1"/>
</dbReference>
<evidence type="ECO:0000313" key="3">
    <source>
        <dbReference type="Proteomes" id="UP001165395"/>
    </source>
</evidence>
<reference evidence="2" key="1">
    <citation type="submission" date="2021-10" db="EMBL/GenBank/DDBJ databases">
        <title>The complete genome sequence of Leeia sp. TBRC 13508.</title>
        <authorList>
            <person name="Charoenyingcharoen P."/>
            <person name="Yukphan P."/>
        </authorList>
    </citation>
    <scope>NUCLEOTIDE SEQUENCE</scope>
    <source>
        <strain evidence="2">TBRC 13508</strain>
    </source>
</reference>
<comment type="caution">
    <text evidence="2">The sequence shown here is derived from an EMBL/GenBank/DDBJ whole genome shotgun (WGS) entry which is preliminary data.</text>
</comment>
<name>A0ABS8D600_9NEIS</name>
<proteinExistence type="predicted"/>
<keyword evidence="3" id="KW-1185">Reference proteome</keyword>
<organism evidence="2 3">
    <name type="scientific">Leeia speluncae</name>
    <dbReference type="NCBI Taxonomy" id="2884804"/>
    <lineage>
        <taxon>Bacteria</taxon>
        <taxon>Pseudomonadati</taxon>
        <taxon>Pseudomonadota</taxon>
        <taxon>Betaproteobacteria</taxon>
        <taxon>Neisseriales</taxon>
        <taxon>Leeiaceae</taxon>
        <taxon>Leeia</taxon>
    </lineage>
</organism>
<dbReference type="Gene3D" id="3.30.70.100">
    <property type="match status" value="1"/>
</dbReference>
<dbReference type="InterPro" id="IPR010753">
    <property type="entry name" value="DUF1330"/>
</dbReference>
<gene>
    <name evidence="2" type="ORF">LIN78_05735</name>
</gene>
<protein>
    <submittedName>
        <fullName evidence="2">DUF1330 domain-containing protein</fullName>
    </submittedName>
</protein>
<dbReference type="EMBL" id="JAJBZT010000002">
    <property type="protein sequence ID" value="MCB6183048.1"/>
    <property type="molecule type" value="Genomic_DNA"/>
</dbReference>
<dbReference type="SUPFAM" id="SSF54909">
    <property type="entry name" value="Dimeric alpha+beta barrel"/>
    <property type="match status" value="1"/>
</dbReference>
<dbReference type="PANTHER" id="PTHR41521">
    <property type="match status" value="1"/>
</dbReference>
<dbReference type="InterPro" id="IPR011008">
    <property type="entry name" value="Dimeric_a/b-barrel"/>
</dbReference>
<dbReference type="Pfam" id="PF07045">
    <property type="entry name" value="DUF1330"/>
    <property type="match status" value="1"/>
</dbReference>
<sequence>MSTQPAYFLFNVTDVHDPIAFVPYQEKVVSTILQYHGQIVVADGEREGVEGTPFVGKVYLLRFASKAAAKTWYHSPEYQAIIQHRFAAATCHASLLEGVA</sequence>
<accession>A0ABS8D600</accession>